<dbReference type="AlphaFoldDB" id="A0A6C0BN80"/>
<proteinExistence type="predicted"/>
<dbReference type="EMBL" id="MN739205">
    <property type="protein sequence ID" value="QHS93482.1"/>
    <property type="molecule type" value="Genomic_DNA"/>
</dbReference>
<sequence>MKKWFPALVSGVTLLACWMIYRARRRRDYPLIPLAHAMRHMKTGDLVLFSGREIPLDTPSEMMRRMCFLGATYAYRALDACEWGHVAVVYRSGDKLYFIHCEMSTQHDALAGEPVTGVQVSDLQEKLARYSGYCVWRPINRAIPEQRVKDFLQLTYHFNYRIPGDVWMRFLDRILGARRARCPKDPVCYQTTTGMFCTEWVGAFYEFCGVFDRTRAPYKTYFLPSDFTYTGCERYLMPEYSFDNDGWELEV</sequence>
<name>A0A6C0BN80_9ZZZZ</name>
<protein>
    <recommendedName>
        <fullName evidence="2">Peptidase</fullName>
    </recommendedName>
</protein>
<dbReference type="InterPro" id="IPR038765">
    <property type="entry name" value="Papain-like_cys_pep_sf"/>
</dbReference>
<evidence type="ECO:0008006" key="2">
    <source>
        <dbReference type="Google" id="ProtNLM"/>
    </source>
</evidence>
<dbReference type="SUPFAM" id="SSF54001">
    <property type="entry name" value="Cysteine proteinases"/>
    <property type="match status" value="1"/>
</dbReference>
<accession>A0A6C0BN80</accession>
<reference evidence="1" key="1">
    <citation type="journal article" date="2020" name="Nature">
        <title>Giant virus diversity and host interactions through global metagenomics.</title>
        <authorList>
            <person name="Schulz F."/>
            <person name="Roux S."/>
            <person name="Paez-Espino D."/>
            <person name="Jungbluth S."/>
            <person name="Walsh D.A."/>
            <person name="Denef V.J."/>
            <person name="McMahon K.D."/>
            <person name="Konstantinidis K.T."/>
            <person name="Eloe-Fadrosh E.A."/>
            <person name="Kyrpides N.C."/>
            <person name="Woyke T."/>
        </authorList>
    </citation>
    <scope>NUCLEOTIDE SEQUENCE</scope>
    <source>
        <strain evidence="1">GVMAG-M-3300017989-17</strain>
    </source>
</reference>
<organism evidence="1">
    <name type="scientific">viral metagenome</name>
    <dbReference type="NCBI Taxonomy" id="1070528"/>
    <lineage>
        <taxon>unclassified sequences</taxon>
        <taxon>metagenomes</taxon>
        <taxon>organismal metagenomes</taxon>
    </lineage>
</organism>
<dbReference type="PROSITE" id="PS51257">
    <property type="entry name" value="PROKAR_LIPOPROTEIN"/>
    <property type="match status" value="1"/>
</dbReference>
<dbReference type="Gene3D" id="3.90.1720.10">
    <property type="entry name" value="endopeptidase domain like (from Nostoc punctiforme)"/>
    <property type="match status" value="1"/>
</dbReference>
<evidence type="ECO:0000313" key="1">
    <source>
        <dbReference type="EMBL" id="QHS93482.1"/>
    </source>
</evidence>